<name>A0A841GY89_9BACT</name>
<gene>
    <name evidence="2" type="ORF">HNQ61_002356</name>
</gene>
<comment type="caution">
    <text evidence="2">The sequence shown here is derived from an EMBL/GenBank/DDBJ whole genome shotgun (WGS) entry which is preliminary data.</text>
</comment>
<keyword evidence="3" id="KW-1185">Reference proteome</keyword>
<dbReference type="EMBL" id="JACHIA010000005">
    <property type="protein sequence ID" value="MBB6070735.1"/>
    <property type="molecule type" value="Genomic_DNA"/>
</dbReference>
<organism evidence="2 3">
    <name type="scientific">Longimicrobium terrae</name>
    <dbReference type="NCBI Taxonomy" id="1639882"/>
    <lineage>
        <taxon>Bacteria</taxon>
        <taxon>Pseudomonadati</taxon>
        <taxon>Gemmatimonadota</taxon>
        <taxon>Longimicrobiia</taxon>
        <taxon>Longimicrobiales</taxon>
        <taxon>Longimicrobiaceae</taxon>
        <taxon>Longimicrobium</taxon>
    </lineage>
</organism>
<evidence type="ECO:0000313" key="3">
    <source>
        <dbReference type="Proteomes" id="UP000582837"/>
    </source>
</evidence>
<dbReference type="Proteomes" id="UP000582837">
    <property type="component" value="Unassembled WGS sequence"/>
</dbReference>
<sequence length="160" mass="16685">MARRNALLAFFAGTLALAVGYGSAFLPGPPPGWAAWPIAMGTTAVMMSACALGAVRGDGGLGRLRIPLALMSILLGGAFAAVLLAPASADRVLFLGLPTRAALMVFGIGLLPLFILPIAYALTFDDMTLNDADLARIRQAAAEIQARRVPARARGRKARR</sequence>
<protein>
    <submittedName>
        <fullName evidence="2">Uncharacterized protein</fullName>
    </submittedName>
</protein>
<keyword evidence="1" id="KW-0472">Membrane</keyword>
<feature type="transmembrane region" description="Helical" evidence="1">
    <location>
        <begin position="101"/>
        <end position="122"/>
    </location>
</feature>
<keyword evidence="1" id="KW-1133">Transmembrane helix</keyword>
<dbReference type="RefSeq" id="WP_170034638.1">
    <property type="nucleotide sequence ID" value="NZ_JABDTL010000001.1"/>
</dbReference>
<evidence type="ECO:0000256" key="1">
    <source>
        <dbReference type="SAM" id="Phobius"/>
    </source>
</evidence>
<keyword evidence="1" id="KW-0812">Transmembrane</keyword>
<feature type="transmembrane region" description="Helical" evidence="1">
    <location>
        <begin position="67"/>
        <end position="89"/>
    </location>
</feature>
<dbReference type="AlphaFoldDB" id="A0A841GY89"/>
<accession>A0A841GY89</accession>
<proteinExistence type="predicted"/>
<feature type="transmembrane region" description="Helical" evidence="1">
    <location>
        <begin position="34"/>
        <end position="55"/>
    </location>
</feature>
<reference evidence="2 3" key="1">
    <citation type="submission" date="2020-08" db="EMBL/GenBank/DDBJ databases">
        <title>Genomic Encyclopedia of Type Strains, Phase IV (KMG-IV): sequencing the most valuable type-strain genomes for metagenomic binning, comparative biology and taxonomic classification.</title>
        <authorList>
            <person name="Goeker M."/>
        </authorList>
    </citation>
    <scope>NUCLEOTIDE SEQUENCE [LARGE SCALE GENOMIC DNA]</scope>
    <source>
        <strain evidence="2 3">DSM 29007</strain>
    </source>
</reference>
<evidence type="ECO:0000313" key="2">
    <source>
        <dbReference type="EMBL" id="MBB6070735.1"/>
    </source>
</evidence>